<evidence type="ECO:0000313" key="4">
    <source>
        <dbReference type="Proteomes" id="UP000697995"/>
    </source>
</evidence>
<keyword evidence="2" id="KW-0560">Oxidoreductase</keyword>
<dbReference type="Gene3D" id="1.10.1530.10">
    <property type="match status" value="1"/>
</dbReference>
<proteinExistence type="inferred from homology"/>
<dbReference type="InterPro" id="IPR036111">
    <property type="entry name" value="Mal/L-sulfo/L-lacto_DH-like_sf"/>
</dbReference>
<comment type="caution">
    <text evidence="3">The sequence shown here is derived from an EMBL/GenBank/DDBJ whole genome shotgun (WGS) entry which is preliminary data.</text>
</comment>
<dbReference type="PANTHER" id="PTHR11091">
    <property type="entry name" value="OXIDOREDUCTASE-RELATED"/>
    <property type="match status" value="1"/>
</dbReference>
<protein>
    <submittedName>
        <fullName evidence="3">Lactate dehydrogenase</fullName>
    </submittedName>
</protein>
<dbReference type="InterPro" id="IPR043144">
    <property type="entry name" value="Mal/L-sulf/L-lact_DH-like_ah"/>
</dbReference>
<dbReference type="InterPro" id="IPR043143">
    <property type="entry name" value="Mal/L-sulf/L-lact_DH-like_NADP"/>
</dbReference>
<dbReference type="Gene3D" id="3.30.1370.60">
    <property type="entry name" value="Hypothetical oxidoreductase yiak, domain 2"/>
    <property type="match status" value="1"/>
</dbReference>
<dbReference type="Proteomes" id="UP000697995">
    <property type="component" value="Unassembled WGS sequence"/>
</dbReference>
<evidence type="ECO:0000313" key="3">
    <source>
        <dbReference type="EMBL" id="MBK1657939.1"/>
    </source>
</evidence>
<comment type="similarity">
    <text evidence="1">Belongs to the LDH2/MDH2 oxidoreductase family.</text>
</comment>
<reference evidence="3 4" key="1">
    <citation type="journal article" date="2020" name="Microorganisms">
        <title>Osmotic Adaptation and Compatible Solute Biosynthesis of Phototrophic Bacteria as Revealed from Genome Analyses.</title>
        <authorList>
            <person name="Imhoff J.F."/>
            <person name="Rahn T."/>
            <person name="Kunzel S."/>
            <person name="Keller A."/>
            <person name="Neulinger S.C."/>
        </authorList>
    </citation>
    <scope>NUCLEOTIDE SEQUENCE [LARGE SCALE GENOMIC DNA]</scope>
    <source>
        <strain evidence="3 4">DSM 15382</strain>
    </source>
</reference>
<gene>
    <name evidence="3" type="ORF">CKO45_06810</name>
</gene>
<evidence type="ECO:0000256" key="2">
    <source>
        <dbReference type="ARBA" id="ARBA00023002"/>
    </source>
</evidence>
<dbReference type="PANTHER" id="PTHR11091:SF0">
    <property type="entry name" value="MALATE DEHYDROGENASE"/>
    <property type="match status" value="1"/>
</dbReference>
<dbReference type="RefSeq" id="WP_133219497.1">
    <property type="nucleotide sequence ID" value="NZ_NRSG01000033.1"/>
</dbReference>
<dbReference type="InterPro" id="IPR003767">
    <property type="entry name" value="Malate/L-lactate_DH-like"/>
</dbReference>
<name>A0ABS1CU77_9PROT</name>
<dbReference type="SUPFAM" id="SSF89733">
    <property type="entry name" value="L-sulfolactate dehydrogenase-like"/>
    <property type="match status" value="1"/>
</dbReference>
<evidence type="ECO:0000256" key="1">
    <source>
        <dbReference type="ARBA" id="ARBA00006056"/>
    </source>
</evidence>
<keyword evidence="4" id="KW-1185">Reference proteome</keyword>
<sequence length="351" mass="36391">MAAATVSHQHLRDFIAGVYRAAGVPEAQAGIVAGLMAQADLIGADGHGVFRLPQYVRRIRAGGMNATAVPRIVQERPGAALVDGDNGLGHLATRLAAETAIAKARTQGVAWCGVRNGNHAGPASLYARMVQEAGMIGLYLAVGSANHLPPWGGLELLLSTNPIAVAVPAGEEPPVVLDMATTVAAYGKVKVKAQRGEAMPEGWMIDREGRPLTDPARANEGLLLPIGGYKGYGLALIFGLLAGTLNGAAMGRDVVDFNADDTTVTNTGQAVLAIDIAAFGDPAAFRAQVDALARDIRGSARLPGVDRIWLPGEQSRLTRLRREAEGVPIPPALRAQLDALAAELGAALLPG</sequence>
<accession>A0ABS1CU77</accession>
<dbReference type="Pfam" id="PF02615">
    <property type="entry name" value="Ldh_2"/>
    <property type="match status" value="1"/>
</dbReference>
<dbReference type="EMBL" id="NRSG01000033">
    <property type="protein sequence ID" value="MBK1657939.1"/>
    <property type="molecule type" value="Genomic_DNA"/>
</dbReference>
<organism evidence="3 4">
    <name type="scientific">Paracraurococcus ruber</name>
    <dbReference type="NCBI Taxonomy" id="77675"/>
    <lineage>
        <taxon>Bacteria</taxon>
        <taxon>Pseudomonadati</taxon>
        <taxon>Pseudomonadota</taxon>
        <taxon>Alphaproteobacteria</taxon>
        <taxon>Acetobacterales</taxon>
        <taxon>Roseomonadaceae</taxon>
        <taxon>Paracraurococcus</taxon>
    </lineage>
</organism>